<feature type="region of interest" description="Disordered" evidence="1">
    <location>
        <begin position="43"/>
        <end position="95"/>
    </location>
</feature>
<gene>
    <name evidence="2" type="ORF">ABZ507_05890</name>
</gene>
<keyword evidence="3" id="KW-1185">Reference proteome</keyword>
<accession>A0ABV2X630</accession>
<evidence type="ECO:0000313" key="2">
    <source>
        <dbReference type="EMBL" id="MEU2121350.1"/>
    </source>
</evidence>
<protein>
    <submittedName>
        <fullName evidence="2">Uncharacterized protein</fullName>
    </submittedName>
</protein>
<proteinExistence type="predicted"/>
<evidence type="ECO:0000313" key="3">
    <source>
        <dbReference type="Proteomes" id="UP001550535"/>
    </source>
</evidence>
<reference evidence="2 3" key="1">
    <citation type="submission" date="2024-06" db="EMBL/GenBank/DDBJ databases">
        <title>The Natural Products Discovery Center: Release of the First 8490 Sequenced Strains for Exploring Actinobacteria Biosynthetic Diversity.</title>
        <authorList>
            <person name="Kalkreuter E."/>
            <person name="Kautsar S.A."/>
            <person name="Yang D."/>
            <person name="Bader C.D."/>
            <person name="Teijaro C.N."/>
            <person name="Fluegel L."/>
            <person name="Davis C.M."/>
            <person name="Simpson J.R."/>
            <person name="Lauterbach L."/>
            <person name="Steele A.D."/>
            <person name="Gui C."/>
            <person name="Meng S."/>
            <person name="Li G."/>
            <person name="Viehrig K."/>
            <person name="Ye F."/>
            <person name="Su P."/>
            <person name="Kiefer A.F."/>
            <person name="Nichols A."/>
            <person name="Cepeda A.J."/>
            <person name="Yan W."/>
            <person name="Fan B."/>
            <person name="Jiang Y."/>
            <person name="Adhikari A."/>
            <person name="Zheng C.-J."/>
            <person name="Schuster L."/>
            <person name="Cowan T.M."/>
            <person name="Smanski M.J."/>
            <person name="Chevrette M.G."/>
            <person name="De Carvalho L.P.S."/>
            <person name="Shen B."/>
        </authorList>
    </citation>
    <scope>NUCLEOTIDE SEQUENCE [LARGE SCALE GENOMIC DNA]</scope>
    <source>
        <strain evidence="2 3">NPDC019434</strain>
    </source>
</reference>
<evidence type="ECO:0000256" key="1">
    <source>
        <dbReference type="SAM" id="MobiDB-lite"/>
    </source>
</evidence>
<sequence length="95" mass="10200">MIEQARGLLMLVDGIGEQQAFRIAAVLQASGIEHMWRCSRALQPQRIGSPPPGGGGNQATHGGRVCRGAGRRAASMSAHVRCEEETSPPRQAIRR</sequence>
<dbReference type="EMBL" id="JBEYBR010000009">
    <property type="protein sequence ID" value="MEU2121350.1"/>
    <property type="molecule type" value="Genomic_DNA"/>
</dbReference>
<organism evidence="2 3">
    <name type="scientific">Nocardia niwae</name>
    <dbReference type="NCBI Taxonomy" id="626084"/>
    <lineage>
        <taxon>Bacteria</taxon>
        <taxon>Bacillati</taxon>
        <taxon>Actinomycetota</taxon>
        <taxon>Actinomycetes</taxon>
        <taxon>Mycobacteriales</taxon>
        <taxon>Nocardiaceae</taxon>
        <taxon>Nocardia</taxon>
    </lineage>
</organism>
<feature type="compositionally biased region" description="Low complexity" evidence="1">
    <location>
        <begin position="62"/>
        <end position="74"/>
    </location>
</feature>
<dbReference type="Proteomes" id="UP001550535">
    <property type="component" value="Unassembled WGS sequence"/>
</dbReference>
<comment type="caution">
    <text evidence="2">The sequence shown here is derived from an EMBL/GenBank/DDBJ whole genome shotgun (WGS) entry which is preliminary data.</text>
</comment>
<name>A0ABV2X630_9NOCA</name>
<dbReference type="RefSeq" id="WP_063018090.1">
    <property type="nucleotide sequence ID" value="NZ_JBEYBR010000009.1"/>
</dbReference>